<dbReference type="InterPro" id="IPR051918">
    <property type="entry name" value="STPP_CPPED1"/>
</dbReference>
<dbReference type="SUPFAM" id="SSF56300">
    <property type="entry name" value="Metallo-dependent phosphatases"/>
    <property type="match status" value="1"/>
</dbReference>
<dbReference type="PANTHER" id="PTHR43143:SF1">
    <property type="entry name" value="SERINE_THREONINE-PROTEIN PHOSPHATASE CPPED1"/>
    <property type="match status" value="1"/>
</dbReference>
<keyword evidence="3" id="KW-1185">Reference proteome</keyword>
<sequence>MERRKFINQLGLGAAASLVPTTLLSFTPSIKNNTTNKTLNFGIVTDVHKDLMPDANQRLETFIHQAQERNVDFIIQMGDFCMVESKNKDFLKIWEQFKGPKYHILGNHDMDKNSKEEILDFWGMPKTYYSYDFGSYHFVVLDANFLYEDGKFTDYKNANFYVNDSVRTYIDNEQIEWFTSDLEATDLPTIVFSHQSLWHYQWGVKNRLTLQKIMEKQKDKIICCLNGHNHLDYHHHQNGIDYVEINSMSYQWMSDKYSSTDRFSEELYKKYGNLHHIAGYKDPLYAFASLNSKGTMQIEGVKSEWISPSPYKMGMPKGIDGMVYSAEISDYQLKF</sequence>
<dbReference type="Proteomes" id="UP000306229">
    <property type="component" value="Chromosome"/>
</dbReference>
<dbReference type="Gene3D" id="3.60.21.10">
    <property type="match status" value="1"/>
</dbReference>
<accession>A0A5B7TZ35</accession>
<proteinExistence type="predicted"/>
<protein>
    <submittedName>
        <fullName evidence="2">Metallophosphoesterase</fullName>
    </submittedName>
</protein>
<gene>
    <name evidence="2" type="ORF">FF125_19080</name>
</gene>
<feature type="domain" description="Calcineurin-like phosphoesterase" evidence="1">
    <location>
        <begin position="40"/>
        <end position="230"/>
    </location>
</feature>
<reference evidence="2 3" key="1">
    <citation type="submission" date="2019-05" db="EMBL/GenBank/DDBJ databases">
        <title>Algicella ahnfeltiae gen. nov., sp. nov., a novel marine bacterium of the family Flavobacteriaceae isolated from a red alga.</title>
        <authorList>
            <person name="Nedashkovskaya O.I."/>
            <person name="Kukhlevskiy A.D."/>
            <person name="Kim S.-G."/>
            <person name="Zhukova N.V."/>
            <person name="Mikhailov V.V."/>
        </authorList>
    </citation>
    <scope>NUCLEOTIDE SEQUENCE [LARGE SCALE GENOMIC DNA]</scope>
    <source>
        <strain evidence="2 3">10Alg115</strain>
    </source>
</reference>
<evidence type="ECO:0000313" key="2">
    <source>
        <dbReference type="EMBL" id="QCX40446.1"/>
    </source>
</evidence>
<dbReference type="RefSeq" id="WP_138951470.1">
    <property type="nucleotide sequence ID" value="NZ_CP040749.1"/>
</dbReference>
<dbReference type="PANTHER" id="PTHR43143">
    <property type="entry name" value="METALLOPHOSPHOESTERASE, CALCINEURIN SUPERFAMILY"/>
    <property type="match status" value="1"/>
</dbReference>
<dbReference type="InterPro" id="IPR004843">
    <property type="entry name" value="Calcineurin-like_PHP"/>
</dbReference>
<dbReference type="InterPro" id="IPR029052">
    <property type="entry name" value="Metallo-depent_PP-like"/>
</dbReference>
<dbReference type="KEGG" id="fbe:FF125_19080"/>
<dbReference type="GO" id="GO:0016787">
    <property type="term" value="F:hydrolase activity"/>
    <property type="evidence" value="ECO:0007669"/>
    <property type="project" value="InterPro"/>
</dbReference>
<dbReference type="OrthoDB" id="9816081at2"/>
<evidence type="ECO:0000259" key="1">
    <source>
        <dbReference type="Pfam" id="PF00149"/>
    </source>
</evidence>
<organism evidence="2 3">
    <name type="scientific">Aureibaculum algae</name>
    <dbReference type="NCBI Taxonomy" id="2584122"/>
    <lineage>
        <taxon>Bacteria</taxon>
        <taxon>Pseudomonadati</taxon>
        <taxon>Bacteroidota</taxon>
        <taxon>Flavobacteriia</taxon>
        <taxon>Flavobacteriales</taxon>
        <taxon>Flavobacteriaceae</taxon>
        <taxon>Aureibaculum</taxon>
    </lineage>
</organism>
<evidence type="ECO:0000313" key="3">
    <source>
        <dbReference type="Proteomes" id="UP000306229"/>
    </source>
</evidence>
<dbReference type="AlphaFoldDB" id="A0A5B7TZ35"/>
<dbReference type="Pfam" id="PF00149">
    <property type="entry name" value="Metallophos"/>
    <property type="match status" value="1"/>
</dbReference>
<name>A0A5B7TZ35_9FLAO</name>
<dbReference type="EMBL" id="CP040749">
    <property type="protein sequence ID" value="QCX40446.1"/>
    <property type="molecule type" value="Genomic_DNA"/>
</dbReference>